<keyword evidence="7" id="KW-0807">Transducer</keyword>
<feature type="transmembrane region" description="Helical" evidence="8">
    <location>
        <begin position="21"/>
        <end position="44"/>
    </location>
</feature>
<comment type="caution">
    <text evidence="10">The sequence shown here is derived from an EMBL/GenBank/DDBJ whole genome shotgun (WGS) entry which is preliminary data.</text>
</comment>
<reference evidence="10" key="1">
    <citation type="journal article" date="2019" name="bioRxiv">
        <title>The Genome of the Zebra Mussel, Dreissena polymorpha: A Resource for Invasive Species Research.</title>
        <authorList>
            <person name="McCartney M.A."/>
            <person name="Auch B."/>
            <person name="Kono T."/>
            <person name="Mallez S."/>
            <person name="Zhang Y."/>
            <person name="Obille A."/>
            <person name="Becker A."/>
            <person name="Abrahante J.E."/>
            <person name="Garbe J."/>
            <person name="Badalamenti J.P."/>
            <person name="Herman A."/>
            <person name="Mangelson H."/>
            <person name="Liachko I."/>
            <person name="Sullivan S."/>
            <person name="Sone E.D."/>
            <person name="Koren S."/>
            <person name="Silverstein K.A.T."/>
            <person name="Beckman K.B."/>
            <person name="Gohl D.M."/>
        </authorList>
    </citation>
    <scope>NUCLEOTIDE SEQUENCE</scope>
    <source>
        <strain evidence="10">Duluth1</strain>
        <tissue evidence="10">Whole animal</tissue>
    </source>
</reference>
<evidence type="ECO:0000256" key="8">
    <source>
        <dbReference type="SAM" id="Phobius"/>
    </source>
</evidence>
<dbReference type="GO" id="GO:0016020">
    <property type="term" value="C:membrane"/>
    <property type="evidence" value="ECO:0007669"/>
    <property type="project" value="UniProtKB-SubCell"/>
</dbReference>
<sequence>MRAVRLHMASHIAEMQVTTSAFLIIVGFFVSWLPYACFSLWTMFNDVSEMSPTAAIIPPLFAKAAYVWNPLIYFGRNNDFRREFIDALMHSSNEERNVVHMVRLQECRAQEHLITLQEETEL</sequence>
<accession>A0A9D4HTI5</accession>
<reference evidence="10" key="2">
    <citation type="submission" date="2020-11" db="EMBL/GenBank/DDBJ databases">
        <authorList>
            <person name="McCartney M.A."/>
            <person name="Auch B."/>
            <person name="Kono T."/>
            <person name="Mallez S."/>
            <person name="Becker A."/>
            <person name="Gohl D.M."/>
            <person name="Silverstein K.A.T."/>
            <person name="Koren S."/>
            <person name="Bechman K.B."/>
            <person name="Herman A."/>
            <person name="Abrahante J.E."/>
            <person name="Garbe J."/>
        </authorList>
    </citation>
    <scope>NUCLEOTIDE SEQUENCE</scope>
    <source>
        <strain evidence="10">Duluth1</strain>
        <tissue evidence="10">Whole animal</tissue>
    </source>
</reference>
<evidence type="ECO:0000313" key="11">
    <source>
        <dbReference type="Proteomes" id="UP000828390"/>
    </source>
</evidence>
<evidence type="ECO:0000313" key="10">
    <source>
        <dbReference type="EMBL" id="KAH3730779.1"/>
    </source>
</evidence>
<proteinExistence type="predicted"/>
<dbReference type="PANTHER" id="PTHR24240">
    <property type="entry name" value="OPSIN"/>
    <property type="match status" value="1"/>
</dbReference>
<organism evidence="10 11">
    <name type="scientific">Dreissena polymorpha</name>
    <name type="common">Zebra mussel</name>
    <name type="synonym">Mytilus polymorpha</name>
    <dbReference type="NCBI Taxonomy" id="45954"/>
    <lineage>
        <taxon>Eukaryota</taxon>
        <taxon>Metazoa</taxon>
        <taxon>Spiralia</taxon>
        <taxon>Lophotrochozoa</taxon>
        <taxon>Mollusca</taxon>
        <taxon>Bivalvia</taxon>
        <taxon>Autobranchia</taxon>
        <taxon>Heteroconchia</taxon>
        <taxon>Euheterodonta</taxon>
        <taxon>Imparidentia</taxon>
        <taxon>Neoheterodontei</taxon>
        <taxon>Myida</taxon>
        <taxon>Dreissenoidea</taxon>
        <taxon>Dreissenidae</taxon>
        <taxon>Dreissena</taxon>
    </lineage>
</organism>
<dbReference type="Gene3D" id="1.20.1070.10">
    <property type="entry name" value="Rhodopsin 7-helix transmembrane proteins"/>
    <property type="match status" value="1"/>
</dbReference>
<dbReference type="EMBL" id="JAIWYP010000012">
    <property type="protein sequence ID" value="KAH3730779.1"/>
    <property type="molecule type" value="Genomic_DNA"/>
</dbReference>
<dbReference type="AlphaFoldDB" id="A0A9D4HTI5"/>
<keyword evidence="2 8" id="KW-0812">Transmembrane</keyword>
<gene>
    <name evidence="10" type="ORF">DPMN_056775</name>
</gene>
<keyword evidence="11" id="KW-1185">Reference proteome</keyword>
<evidence type="ECO:0000256" key="4">
    <source>
        <dbReference type="ARBA" id="ARBA00023040"/>
    </source>
</evidence>
<evidence type="ECO:0000256" key="6">
    <source>
        <dbReference type="ARBA" id="ARBA00023170"/>
    </source>
</evidence>
<dbReference type="Proteomes" id="UP000828390">
    <property type="component" value="Unassembled WGS sequence"/>
</dbReference>
<feature type="domain" description="G-protein coupled receptors family 1 profile" evidence="9">
    <location>
        <begin position="1"/>
        <end position="73"/>
    </location>
</feature>
<keyword evidence="6" id="KW-0675">Receptor</keyword>
<evidence type="ECO:0000256" key="5">
    <source>
        <dbReference type="ARBA" id="ARBA00023136"/>
    </source>
</evidence>
<protein>
    <recommendedName>
        <fullName evidence="9">G-protein coupled receptors family 1 profile domain-containing protein</fullName>
    </recommendedName>
</protein>
<feature type="transmembrane region" description="Helical" evidence="8">
    <location>
        <begin position="56"/>
        <end position="74"/>
    </location>
</feature>
<name>A0A9D4HTI5_DREPO</name>
<comment type="subcellular location">
    <subcellularLocation>
        <location evidence="1">Membrane</location>
        <topology evidence="1">Multi-pass membrane protein</topology>
    </subcellularLocation>
</comment>
<dbReference type="GO" id="GO:0004930">
    <property type="term" value="F:G protein-coupled receptor activity"/>
    <property type="evidence" value="ECO:0007669"/>
    <property type="project" value="UniProtKB-KW"/>
</dbReference>
<evidence type="ECO:0000256" key="2">
    <source>
        <dbReference type="ARBA" id="ARBA00022692"/>
    </source>
</evidence>
<keyword evidence="4" id="KW-0297">G-protein coupled receptor</keyword>
<dbReference type="InterPro" id="IPR017452">
    <property type="entry name" value="GPCR_Rhodpsn_7TM"/>
</dbReference>
<dbReference type="OrthoDB" id="6142583at2759"/>
<evidence type="ECO:0000259" key="9">
    <source>
        <dbReference type="PROSITE" id="PS50262"/>
    </source>
</evidence>
<evidence type="ECO:0000256" key="7">
    <source>
        <dbReference type="ARBA" id="ARBA00023224"/>
    </source>
</evidence>
<dbReference type="SUPFAM" id="SSF81321">
    <property type="entry name" value="Family A G protein-coupled receptor-like"/>
    <property type="match status" value="1"/>
</dbReference>
<keyword evidence="3 8" id="KW-1133">Transmembrane helix</keyword>
<evidence type="ECO:0000256" key="3">
    <source>
        <dbReference type="ARBA" id="ARBA00022989"/>
    </source>
</evidence>
<keyword evidence="5 8" id="KW-0472">Membrane</keyword>
<dbReference type="InterPro" id="IPR050125">
    <property type="entry name" value="GPCR_opsins"/>
</dbReference>
<evidence type="ECO:0000256" key="1">
    <source>
        <dbReference type="ARBA" id="ARBA00004141"/>
    </source>
</evidence>
<dbReference type="PROSITE" id="PS50262">
    <property type="entry name" value="G_PROTEIN_RECEP_F1_2"/>
    <property type="match status" value="1"/>
</dbReference>